<dbReference type="InterPro" id="IPR002173">
    <property type="entry name" value="Carboh/pur_kinase_PfkB_CS"/>
</dbReference>
<keyword evidence="3" id="KW-0547">Nucleotide-binding</keyword>
<reference evidence="7 8" key="1">
    <citation type="submission" date="2020-08" db="EMBL/GenBank/DDBJ databases">
        <title>Winkia gen. nov., sp. nov., isolated from faeces of the Anser albifrons in China.</title>
        <authorList>
            <person name="Liu Q."/>
        </authorList>
    </citation>
    <scope>NUCLEOTIDE SEQUENCE [LARGE SCALE GENOMIC DNA]</scope>
    <source>
        <strain evidence="7 8">C62</strain>
    </source>
</reference>
<dbReference type="RefSeq" id="WP_191071424.1">
    <property type="nucleotide sequence ID" value="NZ_CP060506.1"/>
</dbReference>
<dbReference type="Pfam" id="PF00294">
    <property type="entry name" value="PfkB"/>
    <property type="match status" value="1"/>
</dbReference>
<protein>
    <submittedName>
        <fullName evidence="7">Carbohydrate kinase</fullName>
    </submittedName>
</protein>
<comment type="similarity">
    <text evidence="1">Belongs to the carbohydrate kinase PfkB family.</text>
</comment>
<gene>
    <name evidence="7" type="ORF">H8R10_03895</name>
</gene>
<comment type="caution">
    <text evidence="7">The sequence shown here is derived from an EMBL/GenBank/DDBJ whole genome shotgun (WGS) entry which is preliminary data.</text>
</comment>
<keyword evidence="5" id="KW-0067">ATP-binding</keyword>
<evidence type="ECO:0000256" key="3">
    <source>
        <dbReference type="ARBA" id="ARBA00022741"/>
    </source>
</evidence>
<evidence type="ECO:0000259" key="6">
    <source>
        <dbReference type="Pfam" id="PF00294"/>
    </source>
</evidence>
<evidence type="ECO:0000256" key="1">
    <source>
        <dbReference type="ARBA" id="ARBA00010688"/>
    </source>
</evidence>
<keyword evidence="2" id="KW-0808">Transferase</keyword>
<dbReference type="AlphaFoldDB" id="A0A8I0G7P8"/>
<keyword evidence="4 7" id="KW-0418">Kinase</keyword>
<evidence type="ECO:0000256" key="5">
    <source>
        <dbReference type="ARBA" id="ARBA00022840"/>
    </source>
</evidence>
<dbReference type="GO" id="GO:0005524">
    <property type="term" value="F:ATP binding"/>
    <property type="evidence" value="ECO:0007669"/>
    <property type="project" value="UniProtKB-KW"/>
</dbReference>
<dbReference type="InterPro" id="IPR029056">
    <property type="entry name" value="Ribokinase-like"/>
</dbReference>
<keyword evidence="8" id="KW-1185">Reference proteome</keyword>
<sequence>MSAQSRVLCLGEALIDAVHRDGDTTEIVGGSLLNVAAGLAALGHDSHIASYWGRDDRGARLDEFCAERGISVVEGTRGASHTTVAHAEINEAGHATYTFDLDWDVPALPDLGDFAHLHTGSYAAALGAGGEKVLAAAREASRTGTVSYDPNIRPAVMGSPDDVRGRVGDLIACADIVKASDEDIAWLYPTRDVEEVMREWLKAGVGMVVATCGPRGALIALAGARDLLSVAPLDVPVADTVGAGDSFMAGLISGLLDAGLGGSVEAKDRLRAATWDTVLPAIHRATLTSGITVSKHGAFAPTREAITEEATRWPLFC</sequence>
<feature type="domain" description="Carbohydrate kinase PfkB" evidence="6">
    <location>
        <begin position="6"/>
        <end position="297"/>
    </location>
</feature>
<dbReference type="Proteomes" id="UP000627538">
    <property type="component" value="Unassembled WGS sequence"/>
</dbReference>
<dbReference type="InterPro" id="IPR011611">
    <property type="entry name" value="PfkB_dom"/>
</dbReference>
<dbReference type="PANTHER" id="PTHR43085">
    <property type="entry name" value="HEXOKINASE FAMILY MEMBER"/>
    <property type="match status" value="1"/>
</dbReference>
<dbReference type="PANTHER" id="PTHR43085:SF1">
    <property type="entry name" value="PSEUDOURIDINE KINASE-RELATED"/>
    <property type="match status" value="1"/>
</dbReference>
<organism evidence="7 8">
    <name type="scientific">Nanchangia anserum</name>
    <dbReference type="NCBI Taxonomy" id="2692125"/>
    <lineage>
        <taxon>Bacteria</taxon>
        <taxon>Bacillati</taxon>
        <taxon>Actinomycetota</taxon>
        <taxon>Actinomycetes</taxon>
        <taxon>Actinomycetales</taxon>
        <taxon>Actinomycetaceae</taxon>
        <taxon>Nanchangia</taxon>
    </lineage>
</organism>
<dbReference type="InterPro" id="IPR050306">
    <property type="entry name" value="PfkB_Carbo_kinase"/>
</dbReference>
<dbReference type="SUPFAM" id="SSF53613">
    <property type="entry name" value="Ribokinase-like"/>
    <property type="match status" value="1"/>
</dbReference>
<evidence type="ECO:0000313" key="7">
    <source>
        <dbReference type="EMBL" id="MBD3689372.1"/>
    </source>
</evidence>
<name>A0A8I0G7P8_9ACTO</name>
<evidence type="ECO:0000256" key="4">
    <source>
        <dbReference type="ARBA" id="ARBA00022777"/>
    </source>
</evidence>
<dbReference type="PROSITE" id="PS00584">
    <property type="entry name" value="PFKB_KINASES_2"/>
    <property type="match status" value="1"/>
</dbReference>
<proteinExistence type="inferred from homology"/>
<dbReference type="EMBL" id="JACRUO010000001">
    <property type="protein sequence ID" value="MBD3689372.1"/>
    <property type="molecule type" value="Genomic_DNA"/>
</dbReference>
<accession>A0A8I0G7P8</accession>
<evidence type="ECO:0000313" key="8">
    <source>
        <dbReference type="Proteomes" id="UP000627538"/>
    </source>
</evidence>
<dbReference type="Gene3D" id="3.40.1190.20">
    <property type="match status" value="1"/>
</dbReference>
<evidence type="ECO:0000256" key="2">
    <source>
        <dbReference type="ARBA" id="ARBA00022679"/>
    </source>
</evidence>
<dbReference type="GO" id="GO:0016301">
    <property type="term" value="F:kinase activity"/>
    <property type="evidence" value="ECO:0007669"/>
    <property type="project" value="UniProtKB-KW"/>
</dbReference>